<feature type="transmembrane region" description="Helical" evidence="8">
    <location>
        <begin position="122"/>
        <end position="141"/>
    </location>
</feature>
<evidence type="ECO:0000313" key="11">
    <source>
        <dbReference type="Proteomes" id="UP000236173"/>
    </source>
</evidence>
<feature type="transmembrane region" description="Helical" evidence="8">
    <location>
        <begin position="265"/>
        <end position="286"/>
    </location>
</feature>
<feature type="transmembrane region" description="Helical" evidence="8">
    <location>
        <begin position="24"/>
        <end position="45"/>
    </location>
</feature>
<dbReference type="Pfam" id="PF00528">
    <property type="entry name" value="BPD_transp_1"/>
    <property type="match status" value="1"/>
</dbReference>
<feature type="domain" description="ABC transmembrane type-1" evidence="9">
    <location>
        <begin position="77"/>
        <end position="282"/>
    </location>
</feature>
<dbReference type="GO" id="GO:0005886">
    <property type="term" value="C:plasma membrane"/>
    <property type="evidence" value="ECO:0007669"/>
    <property type="project" value="UniProtKB-SubCell"/>
</dbReference>
<evidence type="ECO:0000256" key="6">
    <source>
        <dbReference type="ARBA" id="ARBA00022989"/>
    </source>
</evidence>
<gene>
    <name evidence="10" type="primary">pstA_2</name>
    <name evidence="10" type="ORF">HRbin17_02225</name>
</gene>
<reference evidence="11" key="1">
    <citation type="submission" date="2017-09" db="EMBL/GenBank/DDBJ databases">
        <title>Metaegenomics of thermophilic ammonia-oxidizing enrichment culture.</title>
        <authorList>
            <person name="Kato S."/>
            <person name="Suzuki K."/>
        </authorList>
    </citation>
    <scope>NUCLEOTIDE SEQUENCE [LARGE SCALE GENOMIC DNA]</scope>
</reference>
<protein>
    <recommendedName>
        <fullName evidence="8">Phosphate transport system permease protein PstA</fullName>
    </recommendedName>
</protein>
<evidence type="ECO:0000256" key="4">
    <source>
        <dbReference type="ARBA" id="ARBA00022475"/>
    </source>
</evidence>
<dbReference type="AlphaFoldDB" id="A0A2H5XEU5"/>
<evidence type="ECO:0000256" key="8">
    <source>
        <dbReference type="RuleBase" id="RU363043"/>
    </source>
</evidence>
<dbReference type="PANTHER" id="PTHR43470">
    <property type="entry name" value="PHOSPHATE TRANSPORT SYSTEM PERMEASE PROTEIN PSTA-RELATED"/>
    <property type="match status" value="1"/>
</dbReference>
<dbReference type="GO" id="GO:0035435">
    <property type="term" value="P:phosphate ion transmembrane transport"/>
    <property type="evidence" value="ECO:0007669"/>
    <property type="project" value="InterPro"/>
</dbReference>
<sequence>MQADIASIERGTIRRRWEQWMERIFVGVAWFALLLVVSLLVTILADVLHDGWARLSWKFLTSFPSRRPEEAGILPAWVGTVYVMALTAAIAIPVGVGAAVYLEEFSRRNWFTRLVELNISNLAGVPAIIYGLLGLQVFVRWCRMGESVLAGACTLALMSLPVIIVAAREALRAVPNSIREAALALGATKWQAVRDHVLPLALPGILTGTILALSRAIGEAAPLVTLGALTFVAFLPKSPFDPFTVLPIQAYNWVSRPQPEFHQNAAAALIVLLVLLLLMNGTAIYLRNRYRQRWRL</sequence>
<comment type="similarity">
    <text evidence="2 8">Belongs to the binding-protein-dependent transport system permease family. CysTW subfamily.</text>
</comment>
<dbReference type="Gene3D" id="1.10.3720.10">
    <property type="entry name" value="MetI-like"/>
    <property type="match status" value="1"/>
</dbReference>
<dbReference type="CDD" id="cd06261">
    <property type="entry name" value="TM_PBP2"/>
    <property type="match status" value="1"/>
</dbReference>
<dbReference type="EMBL" id="BEHT01000034">
    <property type="protein sequence ID" value="GBC99694.1"/>
    <property type="molecule type" value="Genomic_DNA"/>
</dbReference>
<evidence type="ECO:0000256" key="3">
    <source>
        <dbReference type="ARBA" id="ARBA00022448"/>
    </source>
</evidence>
<proteinExistence type="inferred from homology"/>
<evidence type="ECO:0000256" key="1">
    <source>
        <dbReference type="ARBA" id="ARBA00004651"/>
    </source>
</evidence>
<keyword evidence="7 8" id="KW-0472">Membrane</keyword>
<dbReference type="PANTHER" id="PTHR43470:SF5">
    <property type="entry name" value="PHOSPHATE TRANSPORT SYSTEM PERMEASE PROTEIN PSTA"/>
    <property type="match status" value="1"/>
</dbReference>
<dbReference type="InterPro" id="IPR000515">
    <property type="entry name" value="MetI-like"/>
</dbReference>
<evidence type="ECO:0000259" key="9">
    <source>
        <dbReference type="PROSITE" id="PS50928"/>
    </source>
</evidence>
<evidence type="ECO:0000256" key="5">
    <source>
        <dbReference type="ARBA" id="ARBA00022692"/>
    </source>
</evidence>
<dbReference type="InterPro" id="IPR005672">
    <property type="entry name" value="Phosphate_PstA"/>
</dbReference>
<keyword evidence="6 8" id="KW-1133">Transmembrane helix</keyword>
<evidence type="ECO:0000256" key="7">
    <source>
        <dbReference type="ARBA" id="ARBA00023136"/>
    </source>
</evidence>
<comment type="caution">
    <text evidence="8">Lacks conserved residue(s) required for the propagation of feature annotation.</text>
</comment>
<comment type="subcellular location">
    <subcellularLocation>
        <location evidence="1 8">Cell membrane</location>
        <topology evidence="1 8">Multi-pass membrane protein</topology>
    </subcellularLocation>
</comment>
<keyword evidence="3" id="KW-0813">Transport</keyword>
<organism evidence="10 11">
    <name type="scientific">Candidatus Fervidibacter japonicus</name>
    <dbReference type="NCBI Taxonomy" id="2035412"/>
    <lineage>
        <taxon>Bacteria</taxon>
        <taxon>Candidatus Fervidibacterota</taxon>
        <taxon>Candidatus Fervidibacter</taxon>
    </lineage>
</organism>
<feature type="transmembrane region" description="Helical" evidence="8">
    <location>
        <begin position="76"/>
        <end position="102"/>
    </location>
</feature>
<keyword evidence="5 8" id="KW-0812">Transmembrane</keyword>
<evidence type="ECO:0000313" key="10">
    <source>
        <dbReference type="EMBL" id="GBC99694.1"/>
    </source>
</evidence>
<dbReference type="NCBIfam" id="TIGR00974">
    <property type="entry name" value="3a0107s02c"/>
    <property type="match status" value="1"/>
</dbReference>
<dbReference type="PROSITE" id="PS50928">
    <property type="entry name" value="ABC_TM1"/>
    <property type="match status" value="1"/>
</dbReference>
<dbReference type="SUPFAM" id="SSF161098">
    <property type="entry name" value="MetI-like"/>
    <property type="match status" value="1"/>
</dbReference>
<dbReference type="Proteomes" id="UP000236173">
    <property type="component" value="Unassembled WGS sequence"/>
</dbReference>
<accession>A0A2H5XEU5</accession>
<comment type="caution">
    <text evidence="10">The sequence shown here is derived from an EMBL/GenBank/DDBJ whole genome shotgun (WGS) entry which is preliminary data.</text>
</comment>
<dbReference type="InterPro" id="IPR035906">
    <property type="entry name" value="MetI-like_sf"/>
</dbReference>
<feature type="transmembrane region" description="Helical" evidence="8">
    <location>
        <begin position="147"/>
        <end position="167"/>
    </location>
</feature>
<keyword evidence="4 8" id="KW-1003">Cell membrane</keyword>
<evidence type="ECO:0000256" key="2">
    <source>
        <dbReference type="ARBA" id="ARBA00007069"/>
    </source>
</evidence>
<dbReference type="GO" id="GO:0005315">
    <property type="term" value="F:phosphate transmembrane transporter activity"/>
    <property type="evidence" value="ECO:0007669"/>
    <property type="project" value="InterPro"/>
</dbReference>
<name>A0A2H5XEU5_9BACT</name>